<organism evidence="2 3">
    <name type="scientific">Strigamia maritima</name>
    <name type="common">European centipede</name>
    <name type="synonym">Geophilus maritimus</name>
    <dbReference type="NCBI Taxonomy" id="126957"/>
    <lineage>
        <taxon>Eukaryota</taxon>
        <taxon>Metazoa</taxon>
        <taxon>Ecdysozoa</taxon>
        <taxon>Arthropoda</taxon>
        <taxon>Myriapoda</taxon>
        <taxon>Chilopoda</taxon>
        <taxon>Pleurostigmophora</taxon>
        <taxon>Geophilomorpha</taxon>
        <taxon>Linotaeniidae</taxon>
        <taxon>Strigamia</taxon>
    </lineage>
</organism>
<evidence type="ECO:0000256" key="1">
    <source>
        <dbReference type="SAM" id="SignalP"/>
    </source>
</evidence>
<proteinExistence type="predicted"/>
<feature type="chain" id="PRO_5004579193" evidence="1">
    <location>
        <begin position="20"/>
        <end position="180"/>
    </location>
</feature>
<keyword evidence="1" id="KW-0732">Signal</keyword>
<accession>T1J3L0</accession>
<dbReference type="HOGENOM" id="CLU_1498146_0_0_1"/>
<dbReference type="EMBL" id="JH431827">
    <property type="status" value="NOT_ANNOTATED_CDS"/>
    <property type="molecule type" value="Genomic_DNA"/>
</dbReference>
<dbReference type="EnsemblMetazoa" id="SMAR008177-RA">
    <property type="protein sequence ID" value="SMAR008177-PA"/>
    <property type="gene ID" value="SMAR008177"/>
</dbReference>
<reference evidence="2" key="2">
    <citation type="submission" date="2015-02" db="UniProtKB">
        <authorList>
            <consortium name="EnsemblMetazoa"/>
        </authorList>
    </citation>
    <scope>IDENTIFICATION</scope>
</reference>
<dbReference type="AlphaFoldDB" id="T1J3L0"/>
<dbReference type="Proteomes" id="UP000014500">
    <property type="component" value="Unassembled WGS sequence"/>
</dbReference>
<sequence length="180" mass="20705">MTGMGIFIWVEIWIHLSKLGCHLGLVENTTLVLQTHTRWQAETETAKMTDDIYEKRIDKCKEDIELELQRIGMEVSGYLPPGVKQLFFPETELLLLLFCTIWRSLLISIHGIPSFFEFFYFVSRGTTTIVGKQQEEAIFLTPEPDEHFEVMTQLLGAARCTVMRIINLDAMTTTGQQQQS</sequence>
<reference evidence="3" key="1">
    <citation type="submission" date="2011-05" db="EMBL/GenBank/DDBJ databases">
        <authorList>
            <person name="Richards S.R."/>
            <person name="Qu J."/>
            <person name="Jiang H."/>
            <person name="Jhangiani S.N."/>
            <person name="Agravi P."/>
            <person name="Goodspeed R."/>
            <person name="Gross S."/>
            <person name="Mandapat C."/>
            <person name="Jackson L."/>
            <person name="Mathew T."/>
            <person name="Pu L."/>
            <person name="Thornton R."/>
            <person name="Saada N."/>
            <person name="Wilczek-Boney K.B."/>
            <person name="Lee S."/>
            <person name="Kovar C."/>
            <person name="Wu Y."/>
            <person name="Scherer S.E."/>
            <person name="Worley K.C."/>
            <person name="Muzny D.M."/>
            <person name="Gibbs R."/>
        </authorList>
    </citation>
    <scope>NUCLEOTIDE SEQUENCE</scope>
    <source>
        <strain evidence="3">Brora</strain>
    </source>
</reference>
<evidence type="ECO:0000313" key="3">
    <source>
        <dbReference type="Proteomes" id="UP000014500"/>
    </source>
</evidence>
<protein>
    <submittedName>
        <fullName evidence="2">Uncharacterized protein</fullName>
    </submittedName>
</protein>
<evidence type="ECO:0000313" key="2">
    <source>
        <dbReference type="EnsemblMetazoa" id="SMAR008177-PA"/>
    </source>
</evidence>
<keyword evidence="3" id="KW-1185">Reference proteome</keyword>
<name>T1J3L0_STRMM</name>
<feature type="signal peptide" evidence="1">
    <location>
        <begin position="1"/>
        <end position="19"/>
    </location>
</feature>